<comment type="caution">
    <text evidence="3">The sequence shown here is derived from an EMBL/GenBank/DDBJ whole genome shotgun (WGS) entry which is preliminary data.</text>
</comment>
<name>A0AAD4LHU3_9AGAM</name>
<dbReference type="SUPFAM" id="SSF57667">
    <property type="entry name" value="beta-beta-alpha zinc fingers"/>
    <property type="match status" value="1"/>
</dbReference>
<dbReference type="EMBL" id="JAKELL010000023">
    <property type="protein sequence ID" value="KAH8992206.1"/>
    <property type="molecule type" value="Genomic_DNA"/>
</dbReference>
<dbReference type="Gene3D" id="3.30.160.60">
    <property type="entry name" value="Classic Zinc Finger"/>
    <property type="match status" value="1"/>
</dbReference>
<proteinExistence type="predicted"/>
<keyword evidence="1" id="KW-0479">Metal-binding</keyword>
<gene>
    <name evidence="3" type="ORF">EDB92DRAFT_1816048</name>
</gene>
<accession>A0AAD4LHU3</accession>
<sequence>MSPITQRHLWGLKGVQSLREKTYSLDAIGSQFRSVSLPLGQPQRLSGSPHEASAAHPWETQAYPDAGSQFLLPKRALFTGAQGAEQPGHGSASGREKRVCGRCGKVFKRNQETARHVREAHESPRQCPLCPFQWKRPCKIQKHLISAHGKELTPVVEAIRVLRGQDVVGFVETFEFLRNFELPETTASSPPPFLNSGGPLVPVTPKVRVNFHSHT</sequence>
<dbReference type="GO" id="GO:0008270">
    <property type="term" value="F:zinc ion binding"/>
    <property type="evidence" value="ECO:0007669"/>
    <property type="project" value="UniProtKB-KW"/>
</dbReference>
<feature type="domain" description="C2H2-type" evidence="2">
    <location>
        <begin position="98"/>
        <end position="126"/>
    </location>
</feature>
<evidence type="ECO:0000313" key="4">
    <source>
        <dbReference type="Proteomes" id="UP001201163"/>
    </source>
</evidence>
<dbReference type="Proteomes" id="UP001201163">
    <property type="component" value="Unassembled WGS sequence"/>
</dbReference>
<dbReference type="InterPro" id="IPR013087">
    <property type="entry name" value="Znf_C2H2_type"/>
</dbReference>
<dbReference type="PROSITE" id="PS50157">
    <property type="entry name" value="ZINC_FINGER_C2H2_2"/>
    <property type="match status" value="1"/>
</dbReference>
<dbReference type="PROSITE" id="PS00028">
    <property type="entry name" value="ZINC_FINGER_C2H2_1"/>
    <property type="match status" value="1"/>
</dbReference>
<evidence type="ECO:0000256" key="1">
    <source>
        <dbReference type="PROSITE-ProRule" id="PRU00042"/>
    </source>
</evidence>
<keyword evidence="1" id="KW-0862">Zinc</keyword>
<evidence type="ECO:0000313" key="3">
    <source>
        <dbReference type="EMBL" id="KAH8992206.1"/>
    </source>
</evidence>
<organism evidence="3 4">
    <name type="scientific">Lactarius akahatsu</name>
    <dbReference type="NCBI Taxonomy" id="416441"/>
    <lineage>
        <taxon>Eukaryota</taxon>
        <taxon>Fungi</taxon>
        <taxon>Dikarya</taxon>
        <taxon>Basidiomycota</taxon>
        <taxon>Agaricomycotina</taxon>
        <taxon>Agaricomycetes</taxon>
        <taxon>Russulales</taxon>
        <taxon>Russulaceae</taxon>
        <taxon>Lactarius</taxon>
    </lineage>
</organism>
<evidence type="ECO:0000259" key="2">
    <source>
        <dbReference type="PROSITE" id="PS50157"/>
    </source>
</evidence>
<keyword evidence="1" id="KW-0863">Zinc-finger</keyword>
<protein>
    <recommendedName>
        <fullName evidence="2">C2H2-type domain-containing protein</fullName>
    </recommendedName>
</protein>
<dbReference type="InterPro" id="IPR036236">
    <property type="entry name" value="Znf_C2H2_sf"/>
</dbReference>
<reference evidence="3" key="1">
    <citation type="submission" date="2022-01" db="EMBL/GenBank/DDBJ databases">
        <title>Comparative genomics reveals a dynamic genome evolution in the ectomycorrhizal milk-cap (Lactarius) mushrooms.</title>
        <authorList>
            <consortium name="DOE Joint Genome Institute"/>
            <person name="Lebreton A."/>
            <person name="Tang N."/>
            <person name="Kuo A."/>
            <person name="LaButti K."/>
            <person name="Drula E."/>
            <person name="Barry K."/>
            <person name="Clum A."/>
            <person name="Lipzen A."/>
            <person name="Mousain D."/>
            <person name="Ng V."/>
            <person name="Wang R."/>
            <person name="Wang X."/>
            <person name="Dai Y."/>
            <person name="Henrissat B."/>
            <person name="Grigoriev I.V."/>
            <person name="Guerin-Laguette A."/>
            <person name="Yu F."/>
            <person name="Martin F.M."/>
        </authorList>
    </citation>
    <scope>NUCLEOTIDE SEQUENCE</scope>
    <source>
        <strain evidence="3">QP</strain>
    </source>
</reference>
<keyword evidence="4" id="KW-1185">Reference proteome</keyword>
<dbReference type="AlphaFoldDB" id="A0AAD4LHU3"/>